<dbReference type="InterPro" id="IPR011701">
    <property type="entry name" value="MFS"/>
</dbReference>
<dbReference type="PANTHER" id="PTHR23513">
    <property type="entry name" value="INTEGRAL MEMBRANE EFFLUX PROTEIN-RELATED"/>
    <property type="match status" value="1"/>
</dbReference>
<dbReference type="GO" id="GO:0022857">
    <property type="term" value="F:transmembrane transporter activity"/>
    <property type="evidence" value="ECO:0007669"/>
    <property type="project" value="InterPro"/>
</dbReference>
<reference evidence="8" key="2">
    <citation type="submission" date="2020-09" db="EMBL/GenBank/DDBJ databases">
        <authorList>
            <person name="Sun Q."/>
            <person name="Zhou Y."/>
        </authorList>
    </citation>
    <scope>NUCLEOTIDE SEQUENCE</scope>
    <source>
        <strain evidence="8">CGMCC 4.7306</strain>
    </source>
</reference>
<evidence type="ECO:0000256" key="7">
    <source>
        <dbReference type="SAM" id="Phobius"/>
    </source>
</evidence>
<gene>
    <name evidence="8" type="ORF">GCM10011575_14610</name>
</gene>
<feature type="transmembrane region" description="Helical" evidence="7">
    <location>
        <begin position="338"/>
        <end position="358"/>
    </location>
</feature>
<dbReference type="EMBL" id="BMMZ01000003">
    <property type="protein sequence ID" value="GGL57323.1"/>
    <property type="molecule type" value="Genomic_DNA"/>
</dbReference>
<keyword evidence="5 7" id="KW-0472">Membrane</keyword>
<feature type="transmembrane region" description="Helical" evidence="7">
    <location>
        <begin position="215"/>
        <end position="236"/>
    </location>
</feature>
<feature type="transmembrane region" description="Helical" evidence="7">
    <location>
        <begin position="66"/>
        <end position="83"/>
    </location>
</feature>
<feature type="region of interest" description="Disordered" evidence="6">
    <location>
        <begin position="1"/>
        <end position="21"/>
    </location>
</feature>
<evidence type="ECO:0000256" key="4">
    <source>
        <dbReference type="ARBA" id="ARBA00022989"/>
    </source>
</evidence>
<feature type="transmembrane region" description="Helical" evidence="7">
    <location>
        <begin position="308"/>
        <end position="331"/>
    </location>
</feature>
<organism evidence="8 9">
    <name type="scientific">Microlunatus endophyticus</name>
    <dbReference type="NCBI Taxonomy" id="1716077"/>
    <lineage>
        <taxon>Bacteria</taxon>
        <taxon>Bacillati</taxon>
        <taxon>Actinomycetota</taxon>
        <taxon>Actinomycetes</taxon>
        <taxon>Propionibacteriales</taxon>
        <taxon>Propionibacteriaceae</taxon>
        <taxon>Microlunatus</taxon>
    </lineage>
</organism>
<dbReference type="AlphaFoldDB" id="A0A917S4I8"/>
<feature type="transmembrane region" description="Helical" evidence="7">
    <location>
        <begin position="189"/>
        <end position="209"/>
    </location>
</feature>
<evidence type="ECO:0000313" key="8">
    <source>
        <dbReference type="EMBL" id="GGL57323.1"/>
    </source>
</evidence>
<dbReference type="Proteomes" id="UP000613840">
    <property type="component" value="Unassembled WGS sequence"/>
</dbReference>
<evidence type="ECO:0000256" key="2">
    <source>
        <dbReference type="ARBA" id="ARBA00022475"/>
    </source>
</evidence>
<dbReference type="RefSeq" id="WP_188894542.1">
    <property type="nucleotide sequence ID" value="NZ_BMMZ01000003.1"/>
</dbReference>
<keyword evidence="3 7" id="KW-0812">Transmembrane</keyword>
<evidence type="ECO:0000256" key="3">
    <source>
        <dbReference type="ARBA" id="ARBA00022692"/>
    </source>
</evidence>
<protein>
    <submittedName>
        <fullName evidence="8">MFS transporter</fullName>
    </submittedName>
</protein>
<feature type="transmembrane region" description="Helical" evidence="7">
    <location>
        <begin position="364"/>
        <end position="385"/>
    </location>
</feature>
<comment type="subcellular location">
    <subcellularLocation>
        <location evidence="1">Cell membrane</location>
        <topology evidence="1">Multi-pass membrane protein</topology>
    </subcellularLocation>
</comment>
<dbReference type="GO" id="GO:0005886">
    <property type="term" value="C:plasma membrane"/>
    <property type="evidence" value="ECO:0007669"/>
    <property type="project" value="UniProtKB-SubCell"/>
</dbReference>
<accession>A0A917S4I8</accession>
<reference evidence="8" key="1">
    <citation type="journal article" date="2014" name="Int. J. Syst. Evol. Microbiol.">
        <title>Complete genome sequence of Corynebacterium casei LMG S-19264T (=DSM 44701T), isolated from a smear-ripened cheese.</title>
        <authorList>
            <consortium name="US DOE Joint Genome Institute (JGI-PGF)"/>
            <person name="Walter F."/>
            <person name="Albersmeier A."/>
            <person name="Kalinowski J."/>
            <person name="Ruckert C."/>
        </authorList>
    </citation>
    <scope>NUCLEOTIDE SEQUENCE</scope>
    <source>
        <strain evidence="8">CGMCC 4.7306</strain>
    </source>
</reference>
<dbReference type="Pfam" id="PF07690">
    <property type="entry name" value="MFS_1"/>
    <property type="match status" value="1"/>
</dbReference>
<sequence length="465" mass="48580">MDTDRASTDREHGVGHALGSGVKGAGRGIGHGIGHGLRRVVDYSDSGGAGPTGLGKLVRLEFTDSVGDAAVTIALAGTIFFGTPTDEARPEVARFLAMTMVPLAILAPLIGPFLDRFRYGRRWAIGISTALRAFLSWVLAGVVHDPNSVWLFVCALGVLVANKANTVSRAAAVPRLLPEGFTLVNANSRLSMANVVGLGVGGILGGALSRLGPDWALRFAFVVFLVAVGQTILLPGRVDSTKGEKSAGAVFWRRKHGPGDQRRFRNMTAPVQLALLANLGAKLMGGFLTFFLAFLFRDHPLGSLPALVALGIVVAASGAGSAIGTVVGNLLKDKRPELIALIFLGIDAAMAVVTAVFYSPPTVIAMGFVAGLSTQMVKLGYNALVQRDVSDEVQTSVFARSEAVFQICWVAGGFLGIALPLIPHLGFGVVAGLLLGVAVLIVIHWIRTHRAAAAEDVGFQTPQAG</sequence>
<feature type="compositionally biased region" description="Basic and acidic residues" evidence="6">
    <location>
        <begin position="1"/>
        <end position="14"/>
    </location>
</feature>
<proteinExistence type="predicted"/>
<keyword evidence="4 7" id="KW-1133">Transmembrane helix</keyword>
<evidence type="ECO:0000313" key="9">
    <source>
        <dbReference type="Proteomes" id="UP000613840"/>
    </source>
</evidence>
<dbReference type="PANTHER" id="PTHR23513:SF18">
    <property type="entry name" value="INTEGRAL MEMBRANE PROTEIN"/>
    <property type="match status" value="1"/>
</dbReference>
<dbReference type="SUPFAM" id="SSF103473">
    <property type="entry name" value="MFS general substrate transporter"/>
    <property type="match status" value="1"/>
</dbReference>
<keyword evidence="2" id="KW-1003">Cell membrane</keyword>
<feature type="transmembrane region" description="Helical" evidence="7">
    <location>
        <begin position="397"/>
        <end position="419"/>
    </location>
</feature>
<comment type="caution">
    <text evidence="8">The sequence shown here is derived from an EMBL/GenBank/DDBJ whole genome shotgun (WGS) entry which is preliminary data.</text>
</comment>
<feature type="transmembrane region" description="Helical" evidence="7">
    <location>
        <begin position="425"/>
        <end position="446"/>
    </location>
</feature>
<keyword evidence="9" id="KW-1185">Reference proteome</keyword>
<feature type="transmembrane region" description="Helical" evidence="7">
    <location>
        <begin position="273"/>
        <end position="296"/>
    </location>
</feature>
<evidence type="ECO:0000256" key="6">
    <source>
        <dbReference type="SAM" id="MobiDB-lite"/>
    </source>
</evidence>
<evidence type="ECO:0000256" key="1">
    <source>
        <dbReference type="ARBA" id="ARBA00004651"/>
    </source>
</evidence>
<name>A0A917S4I8_9ACTN</name>
<feature type="transmembrane region" description="Helical" evidence="7">
    <location>
        <begin position="95"/>
        <end position="114"/>
    </location>
</feature>
<dbReference type="InterPro" id="IPR036259">
    <property type="entry name" value="MFS_trans_sf"/>
</dbReference>
<evidence type="ECO:0000256" key="5">
    <source>
        <dbReference type="ARBA" id="ARBA00023136"/>
    </source>
</evidence>
<dbReference type="Gene3D" id="1.20.1250.20">
    <property type="entry name" value="MFS general substrate transporter like domains"/>
    <property type="match status" value="1"/>
</dbReference>